<dbReference type="OrthoDB" id="3814600at2"/>
<dbReference type="Gene3D" id="3.40.630.30">
    <property type="match status" value="1"/>
</dbReference>
<keyword evidence="3" id="KW-1185">Reference proteome</keyword>
<name>A0A1H8YJE2_9PSEU</name>
<dbReference type="Proteomes" id="UP000198582">
    <property type="component" value="Unassembled WGS sequence"/>
</dbReference>
<dbReference type="AlphaFoldDB" id="A0A1H8YJE2"/>
<gene>
    <name evidence="2" type="ORF">SAMN04489732_119172</name>
</gene>
<sequence>MSSALQAYVRTTAPRGRDTERVGPFLATFARDTDHPMLNYAIPDDGATASPAEIAELTAAYRRRGLLPRFEFFTEAAPDLEELLVKQGYALERRIPLMTCTPGDFLDRPAPDGIGLRSPSTEADARGLRSAQNVAYGESPDVSDADLAATLAYGGRAVLAEDTATGEIIGGGVALEVEDGTAEIAGIAVATAYRHRGIASAIAARLTRVVHARGGHTAFLTPGDEGIATVYRRVGYQPAGECVHLSLS</sequence>
<organism evidence="2 3">
    <name type="scientific">Amycolatopsis saalfeldensis</name>
    <dbReference type="NCBI Taxonomy" id="394193"/>
    <lineage>
        <taxon>Bacteria</taxon>
        <taxon>Bacillati</taxon>
        <taxon>Actinomycetota</taxon>
        <taxon>Actinomycetes</taxon>
        <taxon>Pseudonocardiales</taxon>
        <taxon>Pseudonocardiaceae</taxon>
        <taxon>Amycolatopsis</taxon>
    </lineage>
</organism>
<evidence type="ECO:0000313" key="3">
    <source>
        <dbReference type="Proteomes" id="UP000198582"/>
    </source>
</evidence>
<evidence type="ECO:0000259" key="1">
    <source>
        <dbReference type="PROSITE" id="PS51186"/>
    </source>
</evidence>
<dbReference type="InterPro" id="IPR000182">
    <property type="entry name" value="GNAT_dom"/>
</dbReference>
<protein>
    <submittedName>
        <fullName evidence="2">Acetyltransferase (GNAT) domain-containing protein</fullName>
    </submittedName>
</protein>
<feature type="domain" description="N-acetyltransferase" evidence="1">
    <location>
        <begin position="114"/>
        <end position="248"/>
    </location>
</feature>
<dbReference type="RefSeq" id="WP_091625278.1">
    <property type="nucleotide sequence ID" value="NZ_FOEF01000019.1"/>
</dbReference>
<dbReference type="InterPro" id="IPR016181">
    <property type="entry name" value="Acyl_CoA_acyltransferase"/>
</dbReference>
<dbReference type="CDD" id="cd04301">
    <property type="entry name" value="NAT_SF"/>
    <property type="match status" value="1"/>
</dbReference>
<evidence type="ECO:0000313" key="2">
    <source>
        <dbReference type="EMBL" id="SEP52290.1"/>
    </source>
</evidence>
<dbReference type="GO" id="GO:0016747">
    <property type="term" value="F:acyltransferase activity, transferring groups other than amino-acyl groups"/>
    <property type="evidence" value="ECO:0007669"/>
    <property type="project" value="InterPro"/>
</dbReference>
<dbReference type="EMBL" id="FOEF01000019">
    <property type="protein sequence ID" value="SEP52290.1"/>
    <property type="molecule type" value="Genomic_DNA"/>
</dbReference>
<dbReference type="STRING" id="394193.SAMN04489732_119172"/>
<dbReference type="SUPFAM" id="SSF55729">
    <property type="entry name" value="Acyl-CoA N-acyltransferases (Nat)"/>
    <property type="match status" value="1"/>
</dbReference>
<accession>A0A1H8YJE2</accession>
<reference evidence="2 3" key="1">
    <citation type="submission" date="2016-10" db="EMBL/GenBank/DDBJ databases">
        <authorList>
            <person name="de Groot N.N."/>
        </authorList>
    </citation>
    <scope>NUCLEOTIDE SEQUENCE [LARGE SCALE GENOMIC DNA]</scope>
    <source>
        <strain evidence="2 3">DSM 44993</strain>
    </source>
</reference>
<keyword evidence="2" id="KW-0808">Transferase</keyword>
<dbReference type="Pfam" id="PF00583">
    <property type="entry name" value="Acetyltransf_1"/>
    <property type="match status" value="1"/>
</dbReference>
<dbReference type="PROSITE" id="PS51186">
    <property type="entry name" value="GNAT"/>
    <property type="match status" value="1"/>
</dbReference>
<proteinExistence type="predicted"/>